<evidence type="ECO:0000256" key="3">
    <source>
        <dbReference type="ARBA" id="ARBA00022692"/>
    </source>
</evidence>
<dbReference type="EMBL" id="PGEX01000001">
    <property type="protein sequence ID" value="PJJ42692.1"/>
    <property type="molecule type" value="Genomic_DNA"/>
</dbReference>
<dbReference type="Gene3D" id="3.40.50.300">
    <property type="entry name" value="P-loop containing nucleotide triphosphate hydrolases"/>
    <property type="match status" value="1"/>
</dbReference>
<keyword evidence="2" id="KW-0813">Transport</keyword>
<dbReference type="InterPro" id="IPR013525">
    <property type="entry name" value="ABC2_TM"/>
</dbReference>
<dbReference type="GO" id="GO:0005524">
    <property type="term" value="F:ATP binding"/>
    <property type="evidence" value="ECO:0007669"/>
    <property type="project" value="UniProtKB-KW"/>
</dbReference>
<keyword evidence="12" id="KW-1185">Reference proteome</keyword>
<evidence type="ECO:0000256" key="5">
    <source>
        <dbReference type="ARBA" id="ARBA00022840"/>
    </source>
</evidence>
<dbReference type="PANTHER" id="PTHR48041:SF139">
    <property type="entry name" value="PROTEIN SCARLET"/>
    <property type="match status" value="1"/>
</dbReference>
<keyword evidence="4" id="KW-0547">Nucleotide-binding</keyword>
<keyword evidence="3 8" id="KW-0812">Transmembrane</keyword>
<dbReference type="GO" id="GO:0016887">
    <property type="term" value="F:ATP hydrolysis activity"/>
    <property type="evidence" value="ECO:0007669"/>
    <property type="project" value="InterPro"/>
</dbReference>
<feature type="transmembrane region" description="Helical" evidence="8">
    <location>
        <begin position="612"/>
        <end position="629"/>
    </location>
</feature>
<dbReference type="InterPro" id="IPR000253">
    <property type="entry name" value="FHA_dom"/>
</dbReference>
<evidence type="ECO:0000256" key="1">
    <source>
        <dbReference type="ARBA" id="ARBA00004141"/>
    </source>
</evidence>
<name>A0A2M9AAE3_9BACT</name>
<feature type="transmembrane region" description="Helical" evidence="8">
    <location>
        <begin position="504"/>
        <end position="524"/>
    </location>
</feature>
<protein>
    <submittedName>
        <fullName evidence="11">ABC-type multidrug transport system ATPase subunit</fullName>
    </submittedName>
</protein>
<evidence type="ECO:0000256" key="2">
    <source>
        <dbReference type="ARBA" id="ARBA00022448"/>
    </source>
</evidence>
<gene>
    <name evidence="11" type="ORF">BGX16_2734</name>
</gene>
<dbReference type="PROSITE" id="PS50006">
    <property type="entry name" value="FHA_DOMAIN"/>
    <property type="match status" value="1"/>
</dbReference>
<comment type="caution">
    <text evidence="11">The sequence shown here is derived from an EMBL/GenBank/DDBJ whole genome shotgun (WGS) entry which is preliminary data.</text>
</comment>
<evidence type="ECO:0000313" key="11">
    <source>
        <dbReference type="EMBL" id="PJJ42692.1"/>
    </source>
</evidence>
<evidence type="ECO:0000256" key="8">
    <source>
        <dbReference type="SAM" id="Phobius"/>
    </source>
</evidence>
<dbReference type="PANTHER" id="PTHR48041">
    <property type="entry name" value="ABC TRANSPORTER G FAMILY MEMBER 28"/>
    <property type="match status" value="1"/>
</dbReference>
<feature type="transmembrane region" description="Helical" evidence="8">
    <location>
        <begin position="582"/>
        <end position="600"/>
    </location>
</feature>
<evidence type="ECO:0000259" key="10">
    <source>
        <dbReference type="PROSITE" id="PS50893"/>
    </source>
</evidence>
<dbReference type="CDD" id="cd00060">
    <property type="entry name" value="FHA"/>
    <property type="match status" value="1"/>
</dbReference>
<organism evidence="11 12">
    <name type="scientific">Hallerella succinigenes</name>
    <dbReference type="NCBI Taxonomy" id="1896222"/>
    <lineage>
        <taxon>Bacteria</taxon>
        <taxon>Pseudomonadati</taxon>
        <taxon>Fibrobacterota</taxon>
        <taxon>Fibrobacteria</taxon>
        <taxon>Fibrobacterales</taxon>
        <taxon>Fibrobacteraceae</taxon>
        <taxon>Hallerella</taxon>
    </lineage>
</organism>
<dbReference type="Pfam" id="PF00005">
    <property type="entry name" value="ABC_tran"/>
    <property type="match status" value="1"/>
</dbReference>
<evidence type="ECO:0000256" key="6">
    <source>
        <dbReference type="ARBA" id="ARBA00022989"/>
    </source>
</evidence>
<evidence type="ECO:0000256" key="4">
    <source>
        <dbReference type="ARBA" id="ARBA00022741"/>
    </source>
</evidence>
<dbReference type="SUPFAM" id="SSF49879">
    <property type="entry name" value="SMAD/FHA domain"/>
    <property type="match status" value="1"/>
</dbReference>
<dbReference type="InterPro" id="IPR003439">
    <property type="entry name" value="ABC_transporter-like_ATP-bd"/>
</dbReference>
<evidence type="ECO:0000313" key="12">
    <source>
        <dbReference type="Proteomes" id="UP000231134"/>
    </source>
</evidence>
<comment type="subcellular location">
    <subcellularLocation>
        <location evidence="1">Membrane</location>
        <topology evidence="1">Multi-pass membrane protein</topology>
    </subcellularLocation>
</comment>
<dbReference type="SMART" id="SM00382">
    <property type="entry name" value="AAA"/>
    <property type="match status" value="1"/>
</dbReference>
<dbReference type="Pfam" id="PF01061">
    <property type="entry name" value="ABC2_membrane"/>
    <property type="match status" value="1"/>
</dbReference>
<keyword evidence="5" id="KW-0067">ATP-binding</keyword>
<dbReference type="SMART" id="SM00240">
    <property type="entry name" value="FHA"/>
    <property type="match status" value="1"/>
</dbReference>
<keyword evidence="6 8" id="KW-1133">Transmembrane helix</keyword>
<feature type="domain" description="ABC transporter" evidence="10">
    <location>
        <begin position="193"/>
        <end position="423"/>
    </location>
</feature>
<feature type="transmembrane region" description="Helical" evidence="8">
    <location>
        <begin position="665"/>
        <end position="686"/>
    </location>
</feature>
<dbReference type="GO" id="GO:0016020">
    <property type="term" value="C:membrane"/>
    <property type="evidence" value="ECO:0007669"/>
    <property type="project" value="UniProtKB-SubCell"/>
</dbReference>
<feature type="transmembrane region" description="Helical" evidence="8">
    <location>
        <begin position="545"/>
        <end position="570"/>
    </location>
</feature>
<dbReference type="InterPro" id="IPR017871">
    <property type="entry name" value="ABC_transporter-like_CS"/>
</dbReference>
<dbReference type="Pfam" id="PF00498">
    <property type="entry name" value="FHA"/>
    <property type="match status" value="1"/>
</dbReference>
<reference evidence="11 12" key="1">
    <citation type="submission" date="2017-11" db="EMBL/GenBank/DDBJ databases">
        <title>Animal gut microbial communities from fecal samples from Wisconsin, USA.</title>
        <authorList>
            <person name="Neumann A."/>
        </authorList>
    </citation>
    <scope>NUCLEOTIDE SEQUENCE [LARGE SCALE GENOMIC DNA]</scope>
    <source>
        <strain evidence="11 12">UWS3</strain>
    </source>
</reference>
<dbReference type="InterPro" id="IPR008984">
    <property type="entry name" value="SMAD_FHA_dom_sf"/>
</dbReference>
<dbReference type="Gene3D" id="2.60.200.20">
    <property type="match status" value="1"/>
</dbReference>
<dbReference type="InterPro" id="IPR003593">
    <property type="entry name" value="AAA+_ATPase"/>
</dbReference>
<proteinExistence type="predicted"/>
<dbReference type="OrthoDB" id="9804819at2"/>
<dbReference type="InterPro" id="IPR050352">
    <property type="entry name" value="ABCG_transporters"/>
</dbReference>
<evidence type="ECO:0000259" key="9">
    <source>
        <dbReference type="PROSITE" id="PS50006"/>
    </source>
</evidence>
<accession>A0A2M9AAE3</accession>
<feature type="domain" description="FHA" evidence="9">
    <location>
        <begin position="16"/>
        <end position="65"/>
    </location>
</feature>
<dbReference type="RefSeq" id="WP_100426538.1">
    <property type="nucleotide sequence ID" value="NZ_PGEX01000001.1"/>
</dbReference>
<dbReference type="Proteomes" id="UP000231134">
    <property type="component" value="Unassembled WGS sequence"/>
</dbReference>
<dbReference type="InterPro" id="IPR027417">
    <property type="entry name" value="P-loop_NTPase"/>
</dbReference>
<dbReference type="PROSITE" id="PS00211">
    <property type="entry name" value="ABC_TRANSPORTER_1"/>
    <property type="match status" value="1"/>
</dbReference>
<dbReference type="PROSITE" id="PS50893">
    <property type="entry name" value="ABC_TRANSPORTER_2"/>
    <property type="match status" value="1"/>
</dbReference>
<dbReference type="SUPFAM" id="SSF52540">
    <property type="entry name" value="P-loop containing nucleoside triphosphate hydrolases"/>
    <property type="match status" value="1"/>
</dbReference>
<keyword evidence="7 8" id="KW-0472">Membrane</keyword>
<sequence>MASTFFVQKISADAPFLIGRGKDVDFELKDASVSRHHAKIECRDGHWIFTNLSQTSGTLFDGKNIDEKEICHGDVFLLGLQQIRFSLKQRELSLSHVRSVEDVPAIPLSEDTSVLLRRGTNDDEAGTILHPACPKVLAQAKLEGKRLKLVFIHQRLHKTQYLENHETLKLPWCLLEFRDGNLFVHQKDIGFSLVVKDISVKLSRKEILHDIRFSLSAGKILSIIGMSGQGKSTFLELLAGKVRKASGSILLDGIDYEQGNVRREIAYLPQEPLLRDSLTVLETLRLAARISLPKDYSAEETDARARELLNLLHITELESSRISVLSGGERRRVAIASQLMGAPGLILLDEPLSGLDPLNAKRLCAHLKILAAKGHTVILTTHSYEALQVSDEVLLIHQGKMGFYGTPKDAFRFFNAEDPEGILETLSDNTVNNWIESGLGNAIEEPEVTRSFFPQLLRKNMFFYFFSLLWKQWIRDRGKAFSLLLQPLIIGFLLSQIFSSTSSLWVAAFALVLCANWFALSLSVREIVQEKALLLDEFRKGTSPLSVISAKLIFTASFAMLETFITYALFAENIGVYPTPELLISLWMTVVPASAAGLLLSTFARNPGQANAFLPLIILPQIALSGALVPKDQVTSFAQILSNAIWTSYNQSSLQNVFTGLEPALLDWCIPLGIAFIIYIVVIFALEAMKKAK</sequence>
<dbReference type="GO" id="GO:0140359">
    <property type="term" value="F:ABC-type transporter activity"/>
    <property type="evidence" value="ECO:0007669"/>
    <property type="project" value="InterPro"/>
</dbReference>
<evidence type="ECO:0000256" key="7">
    <source>
        <dbReference type="ARBA" id="ARBA00023136"/>
    </source>
</evidence>
<dbReference type="AlphaFoldDB" id="A0A2M9AAE3"/>